<accession>X8CST8</accession>
<comment type="caution">
    <text evidence="3">The sequence shown here is derived from an EMBL/GenBank/DDBJ whole genome shotgun (WGS) entry which is preliminary data.</text>
</comment>
<dbReference type="PATRIC" id="fig|1299331.3.peg.1378"/>
<dbReference type="Pfam" id="PF04264">
    <property type="entry name" value="YceI"/>
    <property type="match status" value="1"/>
</dbReference>
<evidence type="ECO:0000259" key="2">
    <source>
        <dbReference type="Pfam" id="PF04264"/>
    </source>
</evidence>
<dbReference type="Gene3D" id="2.40.128.110">
    <property type="entry name" value="Lipid/polyisoprenoid-binding, YceI-like"/>
    <property type="match status" value="1"/>
</dbReference>
<feature type="domain" description="Lipid/polyisoprenoid-binding YceI-like" evidence="2">
    <location>
        <begin position="3"/>
        <end position="123"/>
    </location>
</feature>
<proteinExistence type="inferred from homology"/>
<dbReference type="InterPro" id="IPR036761">
    <property type="entry name" value="TTHA0802/YceI-like_sf"/>
</dbReference>
<organism evidence="3 4">
    <name type="scientific">Mycobacterium intracellulare 1956</name>
    <dbReference type="NCBI Taxonomy" id="1299331"/>
    <lineage>
        <taxon>Bacteria</taxon>
        <taxon>Bacillati</taxon>
        <taxon>Actinomycetota</taxon>
        <taxon>Actinomycetes</taxon>
        <taxon>Mycobacteriales</taxon>
        <taxon>Mycobacteriaceae</taxon>
        <taxon>Mycobacterium</taxon>
        <taxon>Mycobacterium avium complex (MAC)</taxon>
    </lineage>
</organism>
<dbReference type="InterPro" id="IPR007372">
    <property type="entry name" value="Lipid/polyisoprenoid-bd_YceI"/>
</dbReference>
<evidence type="ECO:0000313" key="4">
    <source>
        <dbReference type="Proteomes" id="UP000020825"/>
    </source>
</evidence>
<comment type="similarity">
    <text evidence="1">Belongs to the UPF0312 family.</text>
</comment>
<reference evidence="3 4" key="1">
    <citation type="submission" date="2013-12" db="EMBL/GenBank/DDBJ databases">
        <authorList>
            <person name="Zelazny A."/>
            <person name="Olivier K."/>
            <person name="Holland S."/>
            <person name="Lenaerts A."/>
            <person name="Ordway D."/>
            <person name="DeGroote M.A."/>
            <person name="Parker T."/>
            <person name="Sizemore C."/>
            <person name="Tallon L.J."/>
            <person name="Sadzewicz L.K."/>
            <person name="Sengamalay N."/>
            <person name="Fraser C.M."/>
            <person name="Hine E."/>
            <person name="Shefchek K.A."/>
            <person name="Das S.P."/>
            <person name="Tettelin H."/>
        </authorList>
    </citation>
    <scope>NUCLEOTIDE SEQUENCE [LARGE SCALE GENOMIC DNA]</scope>
    <source>
        <strain evidence="3 4">1956</strain>
    </source>
</reference>
<gene>
    <name evidence="3" type="ORF">I550_1420</name>
</gene>
<protein>
    <submittedName>
        <fullName evidence="3">YceI-like domain protein</fullName>
    </submittedName>
</protein>
<dbReference type="Proteomes" id="UP000020825">
    <property type="component" value="Unassembled WGS sequence"/>
</dbReference>
<sequence>MFGICTATGVFERCDGWALLPGNGSLVGELSIDSSSVNTGNRLRDHDLQKKLFLDSRNYPVITLTSGDVTIAGRSIAGAGHLTVRDRSVEVPVCGTACVDADRLILKGSATLDVRRFGWPTAFGYIRRSLIVNAAVSLVRHG</sequence>
<dbReference type="EMBL" id="JAOG01000001">
    <property type="protein sequence ID" value="EUA58280.1"/>
    <property type="molecule type" value="Genomic_DNA"/>
</dbReference>
<name>X8CST8_MYCIT</name>
<evidence type="ECO:0000256" key="1">
    <source>
        <dbReference type="ARBA" id="ARBA00008812"/>
    </source>
</evidence>
<dbReference type="AlphaFoldDB" id="X8CST8"/>
<dbReference type="SUPFAM" id="SSF101874">
    <property type="entry name" value="YceI-like"/>
    <property type="match status" value="1"/>
</dbReference>
<evidence type="ECO:0000313" key="3">
    <source>
        <dbReference type="EMBL" id="EUA58280.1"/>
    </source>
</evidence>